<evidence type="ECO:0000256" key="4">
    <source>
        <dbReference type="ARBA" id="ARBA00023136"/>
    </source>
</evidence>
<evidence type="ECO:0000313" key="8">
    <source>
        <dbReference type="Proteomes" id="UP001156882"/>
    </source>
</evidence>
<keyword evidence="3 5" id="KW-1133">Transmembrane helix</keyword>
<dbReference type="PIRSF" id="PIRSF006060">
    <property type="entry name" value="AA_transporter"/>
    <property type="match status" value="1"/>
</dbReference>
<dbReference type="Gene3D" id="1.20.1740.10">
    <property type="entry name" value="Amino acid/polyamine transporter I"/>
    <property type="match status" value="1"/>
</dbReference>
<accession>A0ABQ6CR80</accession>
<evidence type="ECO:0000259" key="6">
    <source>
        <dbReference type="Pfam" id="PF00324"/>
    </source>
</evidence>
<dbReference type="PANTHER" id="PTHR42770:SF7">
    <property type="entry name" value="MEMBRANE PROTEIN"/>
    <property type="match status" value="1"/>
</dbReference>
<name>A0ABQ6CR80_9HYPH</name>
<keyword evidence="8" id="KW-1185">Reference proteome</keyword>
<feature type="transmembrane region" description="Helical" evidence="5">
    <location>
        <begin position="87"/>
        <end position="115"/>
    </location>
</feature>
<feature type="transmembrane region" description="Helical" evidence="5">
    <location>
        <begin position="436"/>
        <end position="455"/>
    </location>
</feature>
<evidence type="ECO:0000313" key="7">
    <source>
        <dbReference type="EMBL" id="GLS22674.1"/>
    </source>
</evidence>
<keyword evidence="2 5" id="KW-0812">Transmembrane</keyword>
<dbReference type="InterPro" id="IPR050367">
    <property type="entry name" value="APC_superfamily"/>
</dbReference>
<feature type="transmembrane region" description="Helical" evidence="5">
    <location>
        <begin position="368"/>
        <end position="390"/>
    </location>
</feature>
<evidence type="ECO:0000256" key="2">
    <source>
        <dbReference type="ARBA" id="ARBA00022692"/>
    </source>
</evidence>
<comment type="caution">
    <text evidence="7">The sequence shown here is derived from an EMBL/GenBank/DDBJ whole genome shotgun (WGS) entry which is preliminary data.</text>
</comment>
<dbReference type="Proteomes" id="UP001156882">
    <property type="component" value="Unassembled WGS sequence"/>
</dbReference>
<reference evidence="8" key="1">
    <citation type="journal article" date="2019" name="Int. J. Syst. Evol. Microbiol.">
        <title>The Global Catalogue of Microorganisms (GCM) 10K type strain sequencing project: providing services to taxonomists for standard genome sequencing and annotation.</title>
        <authorList>
            <consortium name="The Broad Institute Genomics Platform"/>
            <consortium name="The Broad Institute Genome Sequencing Center for Infectious Disease"/>
            <person name="Wu L."/>
            <person name="Ma J."/>
        </authorList>
    </citation>
    <scope>NUCLEOTIDE SEQUENCE [LARGE SCALE GENOMIC DNA]</scope>
    <source>
        <strain evidence="8">NBRC 101365</strain>
    </source>
</reference>
<feature type="transmembrane region" description="Helical" evidence="5">
    <location>
        <begin position="239"/>
        <end position="259"/>
    </location>
</feature>
<gene>
    <name evidence="7" type="ORF">GCM10007874_56940</name>
</gene>
<dbReference type="EMBL" id="BSPC01000065">
    <property type="protein sequence ID" value="GLS22674.1"/>
    <property type="molecule type" value="Genomic_DNA"/>
</dbReference>
<dbReference type="InterPro" id="IPR004841">
    <property type="entry name" value="AA-permease/SLC12A_dom"/>
</dbReference>
<dbReference type="RefSeq" id="WP_284315636.1">
    <property type="nucleotide sequence ID" value="NZ_BSPC01000065.1"/>
</dbReference>
<comment type="subcellular location">
    <subcellularLocation>
        <location evidence="1">Membrane</location>
        <topology evidence="1">Multi-pass membrane protein</topology>
    </subcellularLocation>
</comment>
<feature type="transmembrane region" description="Helical" evidence="5">
    <location>
        <begin position="21"/>
        <end position="44"/>
    </location>
</feature>
<sequence>MAKEQLQPLPQQGLQRNSIGLTTVLMQSIAQIAPAVGVLTTIAFNTQQAGLGAPSTYIAAFVIGLVVAISLSELGRHLPSAGGFYTYVSATVGPAFGFLVGWLYSWFVAIIPGGLASYTGFVLQTELKQHYGFNLPWQIVTLAILLLVGFVGYRGIKVSGKMLTILSIIEMLIVLALAISGLVSPGPGGISFGGFNPGNSTSLHGFYLAVVLSIFAFTGWEGAAAVAEEARSPRTIIPRAIIGSIILLGVYYVFCAWGIQIGWGTQHLDDLANATENPAFIVAQRLWGNGWLLVLLALLNSGIAVCIACTVDSTRNWYAMARAKALPAWLNQTHPVFRTPHTAVLAQSALALLVGLGVGSLVAPDQSFFMLGTLGTIIYVFVYLMGNIGVARFFLTTARHELNVLIHIVFPIVSTVALFLVLYYSLVPLPDPPVGYAPEIAAVLLVTGLLVLWRLQLSRASDWKALSQYVVSADPAPSVPPLVAVRSSAAERR</sequence>
<evidence type="ECO:0000256" key="1">
    <source>
        <dbReference type="ARBA" id="ARBA00004141"/>
    </source>
</evidence>
<organism evidence="7 8">
    <name type="scientific">Labrys miyagiensis</name>
    <dbReference type="NCBI Taxonomy" id="346912"/>
    <lineage>
        <taxon>Bacteria</taxon>
        <taxon>Pseudomonadati</taxon>
        <taxon>Pseudomonadota</taxon>
        <taxon>Alphaproteobacteria</taxon>
        <taxon>Hyphomicrobiales</taxon>
        <taxon>Xanthobacteraceae</taxon>
        <taxon>Labrys</taxon>
    </lineage>
</organism>
<feature type="transmembrane region" description="Helical" evidence="5">
    <location>
        <begin position="402"/>
        <end position="424"/>
    </location>
</feature>
<dbReference type="PANTHER" id="PTHR42770">
    <property type="entry name" value="AMINO ACID TRANSPORTER-RELATED"/>
    <property type="match status" value="1"/>
</dbReference>
<protein>
    <submittedName>
        <fullName evidence="7">Amino acid permease</fullName>
    </submittedName>
</protein>
<evidence type="ECO:0000256" key="3">
    <source>
        <dbReference type="ARBA" id="ARBA00022989"/>
    </source>
</evidence>
<feature type="transmembrane region" description="Helical" evidence="5">
    <location>
        <begin position="343"/>
        <end position="362"/>
    </location>
</feature>
<dbReference type="Pfam" id="PF00324">
    <property type="entry name" value="AA_permease"/>
    <property type="match status" value="1"/>
</dbReference>
<feature type="transmembrane region" description="Helical" evidence="5">
    <location>
        <begin position="204"/>
        <end position="227"/>
    </location>
</feature>
<evidence type="ECO:0000256" key="5">
    <source>
        <dbReference type="SAM" id="Phobius"/>
    </source>
</evidence>
<proteinExistence type="predicted"/>
<feature type="transmembrane region" description="Helical" evidence="5">
    <location>
        <begin position="135"/>
        <end position="153"/>
    </location>
</feature>
<keyword evidence="4 5" id="KW-0472">Membrane</keyword>
<feature type="domain" description="Amino acid permease/ SLC12A" evidence="6">
    <location>
        <begin position="24"/>
        <end position="427"/>
    </location>
</feature>
<feature type="transmembrane region" description="Helical" evidence="5">
    <location>
        <begin position="290"/>
        <end position="311"/>
    </location>
</feature>
<feature type="transmembrane region" description="Helical" evidence="5">
    <location>
        <begin position="56"/>
        <end position="75"/>
    </location>
</feature>
<feature type="transmembrane region" description="Helical" evidence="5">
    <location>
        <begin position="165"/>
        <end position="184"/>
    </location>
</feature>